<gene>
    <name evidence="2" type="ORF">OD750_003355</name>
</gene>
<evidence type="ECO:0000313" key="2">
    <source>
        <dbReference type="EMBL" id="MDC8011578.1"/>
    </source>
</evidence>
<keyword evidence="1" id="KW-1133">Transmembrane helix</keyword>
<proteinExistence type="predicted"/>
<dbReference type="Proteomes" id="UP001139971">
    <property type="component" value="Unassembled WGS sequence"/>
</dbReference>
<sequence length="188" mass="20970">MNDADPQAPARRVDWSAVAAIVATLVGLLALAVSAYTADLQRKQVRAQVWPRLVLAWSGVRHEFIVMNKGVGPALVGSVRFTVDGVAQRDWKAVSKALIGEPFAAGQYSQSTISEWIVAPGEQLTVLQVSDDALWQRFRSEMPRLRGRICFCSTLKECWVVDQTAQTREDSYRAVDRCERSEAEEFNE</sequence>
<evidence type="ECO:0000313" key="3">
    <source>
        <dbReference type="Proteomes" id="UP001139971"/>
    </source>
</evidence>
<keyword evidence="1" id="KW-0472">Membrane</keyword>
<protein>
    <submittedName>
        <fullName evidence="2">Uncharacterized protein</fullName>
    </submittedName>
</protein>
<dbReference type="AlphaFoldDB" id="A0A9X4BGV7"/>
<organism evidence="2 3">
    <name type="scientific">Tahibacter soli</name>
    <dbReference type="NCBI Taxonomy" id="2983605"/>
    <lineage>
        <taxon>Bacteria</taxon>
        <taxon>Pseudomonadati</taxon>
        <taxon>Pseudomonadota</taxon>
        <taxon>Gammaproteobacteria</taxon>
        <taxon>Lysobacterales</taxon>
        <taxon>Rhodanobacteraceae</taxon>
        <taxon>Tahibacter</taxon>
    </lineage>
</organism>
<feature type="transmembrane region" description="Helical" evidence="1">
    <location>
        <begin position="15"/>
        <end position="36"/>
    </location>
</feature>
<dbReference type="RefSeq" id="WP_263542794.1">
    <property type="nucleotide sequence ID" value="NZ_JAOVZO020000003.1"/>
</dbReference>
<keyword evidence="3" id="KW-1185">Reference proteome</keyword>
<accession>A0A9X4BGV7</accession>
<reference evidence="2" key="1">
    <citation type="submission" date="2023-02" db="EMBL/GenBank/DDBJ databases">
        <title>Tahibacter soli sp. nov. isolated from soil.</title>
        <authorList>
            <person name="Baek J.H."/>
            <person name="Lee J.K."/>
            <person name="Choi D.G."/>
            <person name="Jeon C.O."/>
        </authorList>
    </citation>
    <scope>NUCLEOTIDE SEQUENCE</scope>
    <source>
        <strain evidence="2">BL</strain>
    </source>
</reference>
<keyword evidence="1" id="KW-0812">Transmembrane</keyword>
<comment type="caution">
    <text evidence="2">The sequence shown here is derived from an EMBL/GenBank/DDBJ whole genome shotgun (WGS) entry which is preliminary data.</text>
</comment>
<evidence type="ECO:0000256" key="1">
    <source>
        <dbReference type="SAM" id="Phobius"/>
    </source>
</evidence>
<name>A0A9X4BGV7_9GAMM</name>
<dbReference type="EMBL" id="JAOVZO020000003">
    <property type="protein sequence ID" value="MDC8011578.1"/>
    <property type="molecule type" value="Genomic_DNA"/>
</dbReference>